<sequence>MYLLVRGTDEILTADIAKDLLRLLSNRKQDHPAVILEFDECSILTELANGQLSHYANLCRGLSKLRHLPIFGVFLATGGKFHLLSAPAWAEPSSRLTTSVYRSLGPFTELGFDIFARKFEPGSMTLDTVTSIDFKVTLGRPLLATRFQEGNQEVRASIGEFAQLKLLQRTQFDAKKQALSPAEQLACLSVRLSTEFTAPSWSFSEVERYQVEHHMRFCIAATTGLERMFTIAASEPLFAEAAFSVMHSAMPFSAPQALLYHLKSSGISKGDRGELIVALLLLLARDNASIAAKNSSPTASVEGYPSIVSVEDFLTQFLPSVAVDIILGSNPSRIEKPEFEKTTLRETFKESRIYFTHFIKVQSFQVLSRRFLLVLIARGAAVFCANNQRGIDLLIPFLFRDNTMQVYNVAVLQVQCKNDAAVTDHIRTRYFDGMNPYTVGVFEKAESEPVPIICIVNALASPRPIVTVAKRGRRRRMDKYTSWDIWMAGASSETFGPIKPIEDSIYKELLEHTISNAESYFVDVEDKDDEDLRPMLRRMAAFGMSHQPDHWKQFVSDPSDKPVVLEDEVESEPEEDERPLASASVPTQRAIGQKSNRASRDDGESDDDDDHVQRRQGRSAASNEVSEDVVMAGL</sequence>
<reference evidence="1" key="1">
    <citation type="submission" date="2021-02" db="EMBL/GenBank/DDBJ databases">
        <authorList>
            <consortium name="DOE Joint Genome Institute"/>
            <person name="Ahrendt S."/>
            <person name="Looney B.P."/>
            <person name="Miyauchi S."/>
            <person name="Morin E."/>
            <person name="Drula E."/>
            <person name="Courty P.E."/>
            <person name="Chicoki N."/>
            <person name="Fauchery L."/>
            <person name="Kohler A."/>
            <person name="Kuo A."/>
            <person name="Labutti K."/>
            <person name="Pangilinan J."/>
            <person name="Lipzen A."/>
            <person name="Riley R."/>
            <person name="Andreopoulos W."/>
            <person name="He G."/>
            <person name="Johnson J."/>
            <person name="Barry K.W."/>
            <person name="Grigoriev I.V."/>
            <person name="Nagy L."/>
            <person name="Hibbett D."/>
            <person name="Henrissat B."/>
            <person name="Matheny P.B."/>
            <person name="Labbe J."/>
            <person name="Martin F."/>
        </authorList>
    </citation>
    <scope>NUCLEOTIDE SEQUENCE</scope>
    <source>
        <strain evidence="1">FP105234-sp</strain>
    </source>
</reference>
<reference evidence="1" key="2">
    <citation type="journal article" date="2022" name="New Phytol.">
        <title>Evolutionary transition to the ectomycorrhizal habit in the genomes of a hyperdiverse lineage of mushroom-forming fungi.</title>
        <authorList>
            <person name="Looney B."/>
            <person name="Miyauchi S."/>
            <person name="Morin E."/>
            <person name="Drula E."/>
            <person name="Courty P.E."/>
            <person name="Kohler A."/>
            <person name="Kuo A."/>
            <person name="LaButti K."/>
            <person name="Pangilinan J."/>
            <person name="Lipzen A."/>
            <person name="Riley R."/>
            <person name="Andreopoulos W."/>
            <person name="He G."/>
            <person name="Johnson J."/>
            <person name="Nolan M."/>
            <person name="Tritt A."/>
            <person name="Barry K.W."/>
            <person name="Grigoriev I.V."/>
            <person name="Nagy L.G."/>
            <person name="Hibbett D."/>
            <person name="Henrissat B."/>
            <person name="Matheny P.B."/>
            <person name="Labbe J."/>
            <person name="Martin F.M."/>
        </authorList>
    </citation>
    <scope>NUCLEOTIDE SEQUENCE</scope>
    <source>
        <strain evidence="1">FP105234-sp</strain>
    </source>
</reference>
<evidence type="ECO:0000313" key="1">
    <source>
        <dbReference type="EMBL" id="KAI0045681.1"/>
    </source>
</evidence>
<keyword evidence="2" id="KW-1185">Reference proteome</keyword>
<gene>
    <name evidence="1" type="ORF">FA95DRAFT_1596726</name>
</gene>
<name>A0ACB8RPP4_9AGAM</name>
<dbReference type="EMBL" id="MU275945">
    <property type="protein sequence ID" value="KAI0045681.1"/>
    <property type="molecule type" value="Genomic_DNA"/>
</dbReference>
<protein>
    <submittedName>
        <fullName evidence="1">Uncharacterized protein</fullName>
    </submittedName>
</protein>
<proteinExistence type="predicted"/>
<accession>A0ACB8RPP4</accession>
<organism evidence="1 2">
    <name type="scientific">Auriscalpium vulgare</name>
    <dbReference type="NCBI Taxonomy" id="40419"/>
    <lineage>
        <taxon>Eukaryota</taxon>
        <taxon>Fungi</taxon>
        <taxon>Dikarya</taxon>
        <taxon>Basidiomycota</taxon>
        <taxon>Agaricomycotina</taxon>
        <taxon>Agaricomycetes</taxon>
        <taxon>Russulales</taxon>
        <taxon>Auriscalpiaceae</taxon>
        <taxon>Auriscalpium</taxon>
    </lineage>
</organism>
<comment type="caution">
    <text evidence="1">The sequence shown here is derived from an EMBL/GenBank/DDBJ whole genome shotgun (WGS) entry which is preliminary data.</text>
</comment>
<dbReference type="Proteomes" id="UP000814033">
    <property type="component" value="Unassembled WGS sequence"/>
</dbReference>
<evidence type="ECO:0000313" key="2">
    <source>
        <dbReference type="Proteomes" id="UP000814033"/>
    </source>
</evidence>